<sequence length="143" mass="16736">MVADMDKVGAIEVEKHKQYIGSEWGERAKQFQSQDLEESMDYNVLHQYQTHMGNTLTLKQHLLKQLTLLYGQLDECRNMQELMDVLMTQRQLLQSIFTLEKSTGVSQEAPTVKWFKYGLDVERYLVEMGRADLVDRSGYPFHD</sequence>
<dbReference type="AlphaFoldDB" id="A0A0A8LBP1"/>
<reference evidence="1 2" key="1">
    <citation type="submission" date="2014-03" db="EMBL/GenBank/DDBJ databases">
        <title>The genome of Kluyveromyces dobzhanskii.</title>
        <authorList>
            <person name="Nystedt B."/>
            <person name="Astrom S."/>
        </authorList>
    </citation>
    <scope>NUCLEOTIDE SEQUENCE [LARGE SCALE GENOMIC DNA]</scope>
    <source>
        <strain evidence="1 2">CBS 2104</strain>
    </source>
</reference>
<organism evidence="1 2">
    <name type="scientific">Kluyveromyces dobzhanskii CBS 2104</name>
    <dbReference type="NCBI Taxonomy" id="1427455"/>
    <lineage>
        <taxon>Eukaryota</taxon>
        <taxon>Fungi</taxon>
        <taxon>Dikarya</taxon>
        <taxon>Ascomycota</taxon>
        <taxon>Saccharomycotina</taxon>
        <taxon>Saccharomycetes</taxon>
        <taxon>Saccharomycetales</taxon>
        <taxon>Saccharomycetaceae</taxon>
        <taxon>Kluyveromyces</taxon>
    </lineage>
</organism>
<dbReference type="EMBL" id="CCBQ010000045">
    <property type="protein sequence ID" value="CDO95647.1"/>
    <property type="molecule type" value="Genomic_DNA"/>
</dbReference>
<comment type="caution">
    <text evidence="1">The sequence shown here is derived from an EMBL/GenBank/DDBJ whole genome shotgun (WGS) entry which is preliminary data.</text>
</comment>
<evidence type="ECO:0000313" key="2">
    <source>
        <dbReference type="Proteomes" id="UP000031516"/>
    </source>
</evidence>
<evidence type="ECO:0000313" key="1">
    <source>
        <dbReference type="EMBL" id="CDO95647.1"/>
    </source>
</evidence>
<protein>
    <submittedName>
        <fullName evidence="1">WGS project CCBQ000000000 data, contig 00015</fullName>
    </submittedName>
</protein>
<gene>
    <name evidence="1" type="ORF">KLDO_g3880</name>
</gene>
<dbReference type="Proteomes" id="UP000031516">
    <property type="component" value="Unassembled WGS sequence"/>
</dbReference>
<dbReference type="OrthoDB" id="4067598at2759"/>
<proteinExistence type="predicted"/>
<accession>A0A0A8LBP1</accession>
<name>A0A0A8LBP1_9SACH</name>
<keyword evidence="2" id="KW-1185">Reference proteome</keyword>